<sequence>MFCARAGAAQVIAVDNSDIIAKATENIFNNGLADRITCLRGAIEEVKLPVDKVDIIVSEWMGYCLLYEAMLPSVLYARDKYLKPDGLLVPSSATMWIAPVEDVEYVSDTVSFWRDVYGFDMVAMQEGIFDDVRVEAMSKQSVCGAPHPFKVLDLHTVQPHELEFTAPWKSSLTKNIDELHGFLIWFDNFFATARAEPVPKPETTPEVFMKAKTGNVAFTTGPSGTVTHWKQGLLLLPPSAAPKSLSVSCNITGKVTFAALKDNARALKLDLSWRIEEDGENESCWTLS</sequence>
<organism evidence="7 8">
    <name type="scientific">Escovopsis weberi</name>
    <dbReference type="NCBI Taxonomy" id="150374"/>
    <lineage>
        <taxon>Eukaryota</taxon>
        <taxon>Fungi</taxon>
        <taxon>Dikarya</taxon>
        <taxon>Ascomycota</taxon>
        <taxon>Pezizomycotina</taxon>
        <taxon>Sordariomycetes</taxon>
        <taxon>Hypocreomycetidae</taxon>
        <taxon>Hypocreales</taxon>
        <taxon>Hypocreaceae</taxon>
        <taxon>Escovopsis</taxon>
    </lineage>
</organism>
<evidence type="ECO:0000313" key="7">
    <source>
        <dbReference type="EMBL" id="KOS23126.1"/>
    </source>
</evidence>
<dbReference type="AlphaFoldDB" id="A0A0M8N0M7"/>
<reference evidence="7 8" key="1">
    <citation type="submission" date="2015-07" db="EMBL/GenBank/DDBJ databases">
        <title>The genome of the fungus Escovopsis weberi, a specialized disease agent of ant agriculture.</title>
        <authorList>
            <person name="de Man T.J."/>
            <person name="Stajich J.E."/>
            <person name="Kubicek C.P."/>
            <person name="Chenthamara K."/>
            <person name="Atanasova L."/>
            <person name="Druzhinina I.S."/>
            <person name="Birnbaum S."/>
            <person name="Barribeau S.M."/>
            <person name="Teiling C."/>
            <person name="Suen G."/>
            <person name="Currie C."/>
            <person name="Gerardo N.M."/>
        </authorList>
    </citation>
    <scope>NUCLEOTIDE SEQUENCE [LARGE SCALE GENOMIC DNA]</scope>
</reference>
<keyword evidence="8" id="KW-1185">Reference proteome</keyword>
<feature type="domain" description="Methyltransferase type 11" evidence="5">
    <location>
        <begin position="4"/>
        <end position="89"/>
    </location>
</feature>
<dbReference type="GO" id="GO:0016274">
    <property type="term" value="F:protein-arginine N-methyltransferase activity"/>
    <property type="evidence" value="ECO:0007669"/>
    <property type="project" value="InterPro"/>
</dbReference>
<name>A0A0M8N0M7_ESCWE</name>
<evidence type="ECO:0000256" key="3">
    <source>
        <dbReference type="ARBA" id="ARBA00022691"/>
    </source>
</evidence>
<dbReference type="GO" id="GO:0042054">
    <property type="term" value="F:histone methyltransferase activity"/>
    <property type="evidence" value="ECO:0007669"/>
    <property type="project" value="TreeGrafter"/>
</dbReference>
<dbReference type="PANTHER" id="PTHR11006">
    <property type="entry name" value="PROTEIN ARGININE N-METHYLTRANSFERASE"/>
    <property type="match status" value="1"/>
</dbReference>
<dbReference type="STRING" id="150374.A0A0M8N0M7"/>
<keyword evidence="7" id="KW-0689">Ribosomal protein</keyword>
<dbReference type="Gene3D" id="3.40.50.150">
    <property type="entry name" value="Vaccinia Virus protein VP39"/>
    <property type="match status" value="1"/>
</dbReference>
<dbReference type="GO" id="GO:0005840">
    <property type="term" value="C:ribosome"/>
    <property type="evidence" value="ECO:0007669"/>
    <property type="project" value="UniProtKB-KW"/>
</dbReference>
<feature type="domain" description="Protein arginine N-methyltransferase" evidence="6">
    <location>
        <begin position="92"/>
        <end position="192"/>
    </location>
</feature>
<dbReference type="EMBL" id="LGSR01000002">
    <property type="protein sequence ID" value="KOS23126.1"/>
    <property type="molecule type" value="Genomic_DNA"/>
</dbReference>
<dbReference type="InterPro" id="IPR025799">
    <property type="entry name" value="Arg_MeTrfase"/>
</dbReference>
<evidence type="ECO:0000259" key="5">
    <source>
        <dbReference type="Pfam" id="PF08241"/>
    </source>
</evidence>
<dbReference type="PANTHER" id="PTHR11006:SF116">
    <property type="entry name" value="PROTEIN METHYLTRANSFERASE"/>
    <property type="match status" value="1"/>
</dbReference>
<comment type="caution">
    <text evidence="7">The sequence shown here is derived from an EMBL/GenBank/DDBJ whole genome shotgun (WGS) entry which is preliminary data.</text>
</comment>
<accession>A0A0M8N0M7</accession>
<dbReference type="SUPFAM" id="SSF53335">
    <property type="entry name" value="S-adenosyl-L-methionine-dependent methyltransferases"/>
    <property type="match status" value="1"/>
</dbReference>
<keyword evidence="3 4" id="KW-0949">S-adenosyl-L-methionine</keyword>
<dbReference type="GO" id="GO:0005634">
    <property type="term" value="C:nucleus"/>
    <property type="evidence" value="ECO:0007669"/>
    <property type="project" value="TreeGrafter"/>
</dbReference>
<dbReference type="Pfam" id="PF22528">
    <property type="entry name" value="PRMT_C"/>
    <property type="match status" value="2"/>
</dbReference>
<proteinExistence type="predicted"/>
<dbReference type="InterPro" id="IPR013216">
    <property type="entry name" value="Methyltransf_11"/>
</dbReference>
<protein>
    <submittedName>
        <fullName evidence="7">Ribosomal protein arginine N-methyltransferase rmt3</fullName>
    </submittedName>
</protein>
<dbReference type="FunFam" id="2.70.160.11:FF:000016">
    <property type="entry name" value="Protein arginine methyltransferase RmtB"/>
    <property type="match status" value="1"/>
</dbReference>
<keyword evidence="7" id="KW-0687">Ribonucleoprotein</keyword>
<evidence type="ECO:0000259" key="6">
    <source>
        <dbReference type="Pfam" id="PF22528"/>
    </source>
</evidence>
<dbReference type="GO" id="GO:0032259">
    <property type="term" value="P:methylation"/>
    <property type="evidence" value="ECO:0007669"/>
    <property type="project" value="UniProtKB-KW"/>
</dbReference>
<evidence type="ECO:0000256" key="4">
    <source>
        <dbReference type="PROSITE-ProRule" id="PRU01015"/>
    </source>
</evidence>
<evidence type="ECO:0000256" key="2">
    <source>
        <dbReference type="ARBA" id="ARBA00022679"/>
    </source>
</evidence>
<dbReference type="Pfam" id="PF08241">
    <property type="entry name" value="Methyltransf_11"/>
    <property type="match status" value="1"/>
</dbReference>
<dbReference type="Proteomes" id="UP000053831">
    <property type="component" value="Unassembled WGS sequence"/>
</dbReference>
<dbReference type="Gene3D" id="2.70.160.11">
    <property type="entry name" value="Hnrnp arginine n-methyltransferase1"/>
    <property type="match status" value="1"/>
</dbReference>
<keyword evidence="1 4" id="KW-0489">Methyltransferase</keyword>
<dbReference type="CDD" id="cd02440">
    <property type="entry name" value="AdoMet_MTases"/>
    <property type="match status" value="1"/>
</dbReference>
<evidence type="ECO:0000256" key="1">
    <source>
        <dbReference type="ARBA" id="ARBA00022603"/>
    </source>
</evidence>
<dbReference type="OrthoDB" id="7848332at2759"/>
<dbReference type="InterPro" id="IPR029063">
    <property type="entry name" value="SAM-dependent_MTases_sf"/>
</dbReference>
<gene>
    <name evidence="7" type="ORF">ESCO_003730</name>
</gene>
<dbReference type="PROSITE" id="PS51678">
    <property type="entry name" value="SAM_MT_PRMT"/>
    <property type="match status" value="1"/>
</dbReference>
<evidence type="ECO:0000313" key="8">
    <source>
        <dbReference type="Proteomes" id="UP000053831"/>
    </source>
</evidence>
<keyword evidence="2 4" id="KW-0808">Transferase</keyword>
<dbReference type="InterPro" id="IPR055135">
    <property type="entry name" value="PRMT_dom"/>
</dbReference>
<feature type="domain" description="Protein arginine N-methyltransferase" evidence="6">
    <location>
        <begin position="208"/>
        <end position="277"/>
    </location>
</feature>